<dbReference type="InterPro" id="IPR023635">
    <property type="entry name" value="Peptide_deformylase"/>
</dbReference>
<evidence type="ECO:0000313" key="3">
    <source>
        <dbReference type="Proteomes" id="UP000003277"/>
    </source>
</evidence>
<protein>
    <submittedName>
        <fullName evidence="2">Peptide deformylase</fullName>
    </submittedName>
</protein>
<dbReference type="CDD" id="cd00487">
    <property type="entry name" value="Pep_deformylase"/>
    <property type="match status" value="1"/>
</dbReference>
<dbReference type="eggNOG" id="COG0242">
    <property type="taxonomic scope" value="Bacteria"/>
</dbReference>
<dbReference type="InterPro" id="IPR036821">
    <property type="entry name" value="Peptide_deformylase_sf"/>
</dbReference>
<dbReference type="Pfam" id="PF01327">
    <property type="entry name" value="Pep_deformylase"/>
    <property type="match status" value="1"/>
</dbReference>
<organism evidence="2 3">
    <name type="scientific">Dialister succinatiphilus YIT 11850</name>
    <dbReference type="NCBI Taxonomy" id="742743"/>
    <lineage>
        <taxon>Bacteria</taxon>
        <taxon>Bacillati</taxon>
        <taxon>Bacillota</taxon>
        <taxon>Negativicutes</taxon>
        <taxon>Veillonellales</taxon>
        <taxon>Veillonellaceae</taxon>
        <taxon>Dialister</taxon>
    </lineage>
</organism>
<dbReference type="EMBL" id="ADLT01000069">
    <property type="protein sequence ID" value="EHO62086.1"/>
    <property type="molecule type" value="Genomic_DNA"/>
</dbReference>
<dbReference type="SUPFAM" id="SSF56420">
    <property type="entry name" value="Peptide deformylase"/>
    <property type="match status" value="1"/>
</dbReference>
<name>H1D306_9FIRM</name>
<dbReference type="PATRIC" id="fig|742743.3.peg.2009"/>
<dbReference type="STRING" id="742743.HMPREF9453_01994"/>
<accession>H1D306</accession>
<dbReference type="OrthoDB" id="9784988at2"/>
<sequence>MIRPIVKDILFLQRKAEKASRKDRAAGRDLLDTLAAHSDTCVGLAANMIGASKAIIAIRDEKRFLLLYNPVITMHSLTYYDTEEGCLSLAGKRPCRRYDWVEVKYEDEDFHKKRKRFQGFTAEIIQHEMDHLEGILI</sequence>
<gene>
    <name evidence="2" type="ORF">HMPREF9453_01994</name>
</gene>
<dbReference type="NCBIfam" id="NF006670">
    <property type="entry name" value="PRK09218.1"/>
    <property type="match status" value="1"/>
</dbReference>
<evidence type="ECO:0000313" key="2">
    <source>
        <dbReference type="EMBL" id="EHO62086.1"/>
    </source>
</evidence>
<dbReference type="PIRSF" id="PIRSF004749">
    <property type="entry name" value="Pep_def"/>
    <property type="match status" value="1"/>
</dbReference>
<dbReference type="PANTHER" id="PTHR10458:SF22">
    <property type="entry name" value="PEPTIDE DEFORMYLASE"/>
    <property type="match status" value="1"/>
</dbReference>
<dbReference type="Gene3D" id="3.90.45.10">
    <property type="entry name" value="Peptide deformylase"/>
    <property type="match status" value="1"/>
</dbReference>
<reference evidence="2 3" key="1">
    <citation type="submission" date="2011-11" db="EMBL/GenBank/DDBJ databases">
        <title>The Genome Sequence of Dialister succinatiphilus YIT 11850.</title>
        <authorList>
            <consortium name="The Broad Institute Genome Sequencing Platform"/>
            <person name="Earl A."/>
            <person name="Ward D."/>
            <person name="Feldgarden M."/>
            <person name="Gevers D."/>
            <person name="Morotomi M."/>
            <person name="Young S.K."/>
            <person name="Zeng Q."/>
            <person name="Gargeya S."/>
            <person name="Fitzgerald M."/>
            <person name="Haas B."/>
            <person name="Abouelleil A."/>
            <person name="Alvarado L."/>
            <person name="Arachchi H.M."/>
            <person name="Berlin A."/>
            <person name="Brown A."/>
            <person name="Chapman S.B."/>
            <person name="Dunbar C."/>
            <person name="Gearin G."/>
            <person name="Goldberg J."/>
            <person name="Griggs A."/>
            <person name="Gujja S."/>
            <person name="Heiman D."/>
            <person name="Howarth C."/>
            <person name="Lui A."/>
            <person name="MacDonald P.J.P."/>
            <person name="Montmayeur A."/>
            <person name="Murphy C."/>
            <person name="Neiman D."/>
            <person name="Pearson M."/>
            <person name="Priest M."/>
            <person name="Roberts A."/>
            <person name="Saif S."/>
            <person name="Shea T."/>
            <person name="Sisk P."/>
            <person name="Stolte C."/>
            <person name="Sykes S."/>
            <person name="Wortman J."/>
            <person name="Nusbaum C."/>
            <person name="Birren B."/>
        </authorList>
    </citation>
    <scope>NUCLEOTIDE SEQUENCE [LARGE SCALE GENOMIC DNA]</scope>
    <source>
        <strain evidence="2 3">YIT 11850</strain>
    </source>
</reference>
<evidence type="ECO:0000256" key="1">
    <source>
        <dbReference type="ARBA" id="ARBA00010759"/>
    </source>
</evidence>
<dbReference type="PANTHER" id="PTHR10458">
    <property type="entry name" value="PEPTIDE DEFORMYLASE"/>
    <property type="match status" value="1"/>
</dbReference>
<dbReference type="PRINTS" id="PR01576">
    <property type="entry name" value="PDEFORMYLASE"/>
</dbReference>
<comment type="caution">
    <text evidence="2">The sequence shown here is derived from an EMBL/GenBank/DDBJ whole genome shotgun (WGS) entry which is preliminary data.</text>
</comment>
<dbReference type="Proteomes" id="UP000003277">
    <property type="component" value="Unassembled WGS sequence"/>
</dbReference>
<proteinExistence type="inferred from homology"/>
<dbReference type="GO" id="GO:0042586">
    <property type="term" value="F:peptide deformylase activity"/>
    <property type="evidence" value="ECO:0007669"/>
    <property type="project" value="InterPro"/>
</dbReference>
<comment type="similarity">
    <text evidence="1">Belongs to the polypeptide deformylase family.</text>
</comment>
<dbReference type="AlphaFoldDB" id="H1D306"/>
<dbReference type="RefSeq" id="WP_008860486.1">
    <property type="nucleotide sequence ID" value="NZ_JH591190.1"/>
</dbReference>
<dbReference type="HOGENOM" id="CLU_061901_3_1_9"/>
<keyword evidence="3" id="KW-1185">Reference proteome</keyword>